<proteinExistence type="predicted"/>
<dbReference type="EMBL" id="QICL01000043">
    <property type="protein sequence ID" value="PXV58843.1"/>
    <property type="molecule type" value="Genomic_DNA"/>
</dbReference>
<keyword evidence="2" id="KW-1185">Reference proteome</keyword>
<dbReference type="RefSeq" id="WP_110312536.1">
    <property type="nucleotide sequence ID" value="NZ_QICL01000043.1"/>
</dbReference>
<accession>A0A2V3PKN0</accession>
<dbReference type="Proteomes" id="UP000247973">
    <property type="component" value="Unassembled WGS sequence"/>
</dbReference>
<dbReference type="OrthoDB" id="997002at2"/>
<evidence type="ECO:0000313" key="1">
    <source>
        <dbReference type="EMBL" id="PXV58843.1"/>
    </source>
</evidence>
<sequence length="196" mass="21822">MKRRIYTLILAVQIVCSPLYCQIGIYTDSPDASAVLDINSPSSTDNRGLLIPRMTTDQKKAIATPAQSLLVYDTDKNCISQNIGSESAPVWTCLTLFTGKFFYMPSINIETVTLGAATLNLFEIYKSQFTSPMYTSLGAPTIIPRFENATDLYYYITYHDPARITINTITADGVMNYTTIAKAGYDDYINIVFVLK</sequence>
<reference evidence="1 2" key="1">
    <citation type="submission" date="2018-03" db="EMBL/GenBank/DDBJ databases">
        <title>Genomic Encyclopedia of Archaeal and Bacterial Type Strains, Phase II (KMG-II): from individual species to whole genera.</title>
        <authorList>
            <person name="Goeker M."/>
        </authorList>
    </citation>
    <scope>NUCLEOTIDE SEQUENCE [LARGE SCALE GENOMIC DNA]</scope>
    <source>
        <strain evidence="1 2">DSM 100214</strain>
    </source>
</reference>
<organism evidence="1 2">
    <name type="scientific">Dysgonomonas alginatilytica</name>
    <dbReference type="NCBI Taxonomy" id="1605892"/>
    <lineage>
        <taxon>Bacteria</taxon>
        <taxon>Pseudomonadati</taxon>
        <taxon>Bacteroidota</taxon>
        <taxon>Bacteroidia</taxon>
        <taxon>Bacteroidales</taxon>
        <taxon>Dysgonomonadaceae</taxon>
        <taxon>Dysgonomonas</taxon>
    </lineage>
</organism>
<protein>
    <submittedName>
        <fullName evidence="1">Uncharacterized protein</fullName>
    </submittedName>
</protein>
<comment type="caution">
    <text evidence="1">The sequence shown here is derived from an EMBL/GenBank/DDBJ whole genome shotgun (WGS) entry which is preliminary data.</text>
</comment>
<dbReference type="AlphaFoldDB" id="A0A2V3PKN0"/>
<gene>
    <name evidence="1" type="ORF">CLV62_14323</name>
</gene>
<name>A0A2V3PKN0_9BACT</name>
<evidence type="ECO:0000313" key="2">
    <source>
        <dbReference type="Proteomes" id="UP000247973"/>
    </source>
</evidence>